<dbReference type="EMBL" id="PPXC01000001">
    <property type="protein sequence ID" value="POH75172.1"/>
    <property type="molecule type" value="Genomic_DNA"/>
</dbReference>
<organism evidence="5 6">
    <name type="scientific">Arthrobacter glacialis</name>
    <dbReference type="NCBI Taxonomy" id="1664"/>
    <lineage>
        <taxon>Bacteria</taxon>
        <taxon>Bacillati</taxon>
        <taxon>Actinomycetota</taxon>
        <taxon>Actinomycetes</taxon>
        <taxon>Micrococcales</taxon>
        <taxon>Micrococcaceae</taxon>
        <taxon>Arthrobacter</taxon>
    </lineage>
</organism>
<dbReference type="InterPro" id="IPR000055">
    <property type="entry name" value="Restrct_endonuc_typeI_TRD"/>
</dbReference>
<keyword evidence="3" id="KW-0238">DNA-binding</keyword>
<protein>
    <recommendedName>
        <fullName evidence="4">Type I restriction modification DNA specificity domain-containing protein</fullName>
    </recommendedName>
</protein>
<name>A0A2S4A1W1_ARTGL</name>
<evidence type="ECO:0000256" key="2">
    <source>
        <dbReference type="ARBA" id="ARBA00022747"/>
    </source>
</evidence>
<feature type="domain" description="Type I restriction modification DNA specificity" evidence="4">
    <location>
        <begin position="194"/>
        <end position="344"/>
    </location>
</feature>
<sequence length="369" mass="40279">MSALTELKFEPMYVLQAEGREGGLFQAHKGKRLITADRRAGKTPFVAGSRMNNSITDFADTPALFPGGWVTLIYNGDGGTGHAKYQPAPFSASDDVIALEPLSVEASEASLLFIACLLTHQCVPKFGFGYKLTLHRLSRQKILVPVTTDAYGIRTVDWAGMSRFGEELFVEAHSQARAARWTCPIDDEELPNLKFEPRPIMDVFETMHAAGKWLDHNKAVLHGEPSVPYVTRSGVGNGVGAFLPHQSFDAPNDGNAISIGVSTSTVFYQPVAFYTSKEIQVLRHPNLSVNNGPVLVAIIRAQMSKFQWGNGASLVRLKATRIMVPVSTDIDGKSIVDWDGMSRYGRVLRGQAERSLDTVLSTILEAVAA</sequence>
<dbReference type="GO" id="GO:0009307">
    <property type="term" value="P:DNA restriction-modification system"/>
    <property type="evidence" value="ECO:0007669"/>
    <property type="project" value="UniProtKB-KW"/>
</dbReference>
<dbReference type="Proteomes" id="UP000237061">
    <property type="component" value="Unassembled WGS sequence"/>
</dbReference>
<feature type="domain" description="Type I restriction modification DNA specificity" evidence="4">
    <location>
        <begin position="22"/>
        <end position="166"/>
    </location>
</feature>
<evidence type="ECO:0000313" key="5">
    <source>
        <dbReference type="EMBL" id="POH75172.1"/>
    </source>
</evidence>
<comment type="similarity">
    <text evidence="1">Belongs to the type-I restriction system S methylase family.</text>
</comment>
<evidence type="ECO:0000313" key="6">
    <source>
        <dbReference type="Proteomes" id="UP000237061"/>
    </source>
</evidence>
<accession>A0A2S4A1W1</accession>
<dbReference type="Gene3D" id="3.90.220.20">
    <property type="entry name" value="DNA methylase specificity domains"/>
    <property type="match status" value="1"/>
</dbReference>
<evidence type="ECO:0000256" key="1">
    <source>
        <dbReference type="ARBA" id="ARBA00010923"/>
    </source>
</evidence>
<dbReference type="AlphaFoldDB" id="A0A2S4A1W1"/>
<reference evidence="5 6" key="1">
    <citation type="submission" date="2018-01" db="EMBL/GenBank/DDBJ databases">
        <title>Arthrobacter sp. nov., from glaciers in China.</title>
        <authorList>
            <person name="Liu Q."/>
            <person name="Xin Y.-H."/>
        </authorList>
    </citation>
    <scope>NUCLEOTIDE SEQUENCE [LARGE SCALE GENOMIC DNA]</scope>
    <source>
        <strain evidence="5 6">HLT2-12-2</strain>
    </source>
</reference>
<evidence type="ECO:0000259" key="4">
    <source>
        <dbReference type="Pfam" id="PF01420"/>
    </source>
</evidence>
<evidence type="ECO:0000256" key="3">
    <source>
        <dbReference type="ARBA" id="ARBA00023125"/>
    </source>
</evidence>
<dbReference type="RefSeq" id="WP_103463831.1">
    <property type="nucleotide sequence ID" value="NZ_PPXC01000001.1"/>
</dbReference>
<proteinExistence type="inferred from homology"/>
<gene>
    <name evidence="5" type="ORF">CVS27_00740</name>
</gene>
<dbReference type="Pfam" id="PF01420">
    <property type="entry name" value="Methylase_S"/>
    <property type="match status" value="2"/>
</dbReference>
<dbReference type="InterPro" id="IPR044946">
    <property type="entry name" value="Restrct_endonuc_typeI_TRD_sf"/>
</dbReference>
<keyword evidence="6" id="KW-1185">Reference proteome</keyword>
<keyword evidence="2" id="KW-0680">Restriction system</keyword>
<comment type="caution">
    <text evidence="5">The sequence shown here is derived from an EMBL/GenBank/DDBJ whole genome shotgun (WGS) entry which is preliminary data.</text>
</comment>
<dbReference type="GO" id="GO:0003677">
    <property type="term" value="F:DNA binding"/>
    <property type="evidence" value="ECO:0007669"/>
    <property type="project" value="UniProtKB-KW"/>
</dbReference>